<dbReference type="HOGENOM" id="CLU_063003_0_0_6"/>
<evidence type="ECO:0000313" key="1">
    <source>
        <dbReference type="EMBL" id="ENW18179.1"/>
    </source>
</evidence>
<gene>
    <name evidence="1" type="ORF">F927_01617</name>
</gene>
<protein>
    <recommendedName>
        <fullName evidence="3">PIN domain-containing protein</fullName>
    </recommendedName>
</protein>
<comment type="caution">
    <text evidence="1">The sequence shown here is derived from an EMBL/GenBank/DDBJ whole genome shotgun (WGS) entry which is preliminary data.</text>
</comment>
<dbReference type="Proteomes" id="UP000017667">
    <property type="component" value="Unassembled WGS sequence"/>
</dbReference>
<evidence type="ECO:0008006" key="3">
    <source>
        <dbReference type="Google" id="ProtNLM"/>
    </source>
</evidence>
<dbReference type="EMBL" id="APQQ01000020">
    <property type="protein sequence ID" value="ENW18179.1"/>
    <property type="molecule type" value="Genomic_DNA"/>
</dbReference>
<proteinExistence type="predicted"/>
<organism evidence="1 2">
    <name type="scientific">Acinetobacter haemolyticus CIP 64.3 = MTCC 9819</name>
    <dbReference type="NCBI Taxonomy" id="1217659"/>
    <lineage>
        <taxon>Bacteria</taxon>
        <taxon>Pseudomonadati</taxon>
        <taxon>Pseudomonadota</taxon>
        <taxon>Gammaproteobacteria</taxon>
        <taxon>Moraxellales</taxon>
        <taxon>Moraxellaceae</taxon>
        <taxon>Acinetobacter</taxon>
    </lineage>
</organism>
<dbReference type="AlphaFoldDB" id="N9GM34"/>
<keyword evidence="2" id="KW-1185">Reference proteome</keyword>
<name>N9GM34_ACIHA</name>
<dbReference type="PATRIC" id="fig|1217659.3.peg.1586"/>
<reference evidence="1 2" key="1">
    <citation type="submission" date="2013-02" db="EMBL/GenBank/DDBJ databases">
        <title>The Genome Sequence of Acinetobacter haemolyticus CIP 64.3.</title>
        <authorList>
            <consortium name="The Broad Institute Genome Sequencing Platform"/>
            <consortium name="The Broad Institute Genome Sequencing Center for Infectious Disease"/>
            <person name="Cerqueira G."/>
            <person name="Feldgarden M."/>
            <person name="Courvalin P."/>
            <person name="Perichon B."/>
            <person name="Grillot-Courvalin C."/>
            <person name="Clermont D."/>
            <person name="Rocha E."/>
            <person name="Yoon E.-J."/>
            <person name="Nemec A."/>
            <person name="Walker B."/>
            <person name="Young S.K."/>
            <person name="Zeng Q."/>
            <person name="Gargeya S."/>
            <person name="Fitzgerald M."/>
            <person name="Haas B."/>
            <person name="Abouelleil A."/>
            <person name="Alvarado L."/>
            <person name="Arachchi H.M."/>
            <person name="Berlin A.M."/>
            <person name="Chapman S.B."/>
            <person name="Dewar J."/>
            <person name="Goldberg J."/>
            <person name="Griggs A."/>
            <person name="Gujja S."/>
            <person name="Hansen M."/>
            <person name="Howarth C."/>
            <person name="Imamovic A."/>
            <person name="Larimer J."/>
            <person name="McCowan C."/>
            <person name="Murphy C."/>
            <person name="Neiman D."/>
            <person name="Pearson M."/>
            <person name="Priest M."/>
            <person name="Roberts A."/>
            <person name="Saif S."/>
            <person name="Shea T."/>
            <person name="Sisk P."/>
            <person name="Sykes S."/>
            <person name="Wortman J."/>
            <person name="Nusbaum C."/>
            <person name="Birren B."/>
        </authorList>
    </citation>
    <scope>NUCLEOTIDE SEQUENCE [LARGE SCALE GENOMIC DNA]</scope>
    <source>
        <strain evidence="1 2">CIP 64.3</strain>
    </source>
</reference>
<accession>N9GM34</accession>
<evidence type="ECO:0000313" key="2">
    <source>
        <dbReference type="Proteomes" id="UP000017667"/>
    </source>
</evidence>
<sequence>MVYVALQVLLCPLYLKPMLDENFKLTGRMRVYSGSIFNYYNEYISESMKYDYIMNPLQRNIFALYGGVQDYDAMANEQIGAQYKILEFLGEQIRILKKEKINHPILELFISQKEKELYTMKAQMPDFEATVRQNIENLRQANSETDAHLAYRSSLKINVDQINKVEYPNVLIKIWNMLKAENTSLQEVELDDFLQIRHCNFYFEKIHAIYTILNLSGFRPEKKVKNEKKFVSAQSDISHVAFASYCDFFITNDERLFDKSRVIYEYLKINTEVLDIPQFK</sequence>